<name>A0A9D4I357_DREPO</name>
<organism evidence="1 2">
    <name type="scientific">Dreissena polymorpha</name>
    <name type="common">Zebra mussel</name>
    <name type="synonym">Mytilus polymorpha</name>
    <dbReference type="NCBI Taxonomy" id="45954"/>
    <lineage>
        <taxon>Eukaryota</taxon>
        <taxon>Metazoa</taxon>
        <taxon>Spiralia</taxon>
        <taxon>Lophotrochozoa</taxon>
        <taxon>Mollusca</taxon>
        <taxon>Bivalvia</taxon>
        <taxon>Autobranchia</taxon>
        <taxon>Heteroconchia</taxon>
        <taxon>Euheterodonta</taxon>
        <taxon>Imparidentia</taxon>
        <taxon>Neoheterodontei</taxon>
        <taxon>Myida</taxon>
        <taxon>Dreissenoidea</taxon>
        <taxon>Dreissenidae</taxon>
        <taxon>Dreissena</taxon>
    </lineage>
</organism>
<comment type="caution">
    <text evidence="1">The sequence shown here is derived from an EMBL/GenBank/DDBJ whole genome shotgun (WGS) entry which is preliminary data.</text>
</comment>
<evidence type="ECO:0000313" key="1">
    <source>
        <dbReference type="EMBL" id="KAH3741982.1"/>
    </source>
</evidence>
<accession>A0A9D4I357</accession>
<evidence type="ECO:0000313" key="2">
    <source>
        <dbReference type="Proteomes" id="UP000828390"/>
    </source>
</evidence>
<reference evidence="1" key="1">
    <citation type="journal article" date="2019" name="bioRxiv">
        <title>The Genome of the Zebra Mussel, Dreissena polymorpha: A Resource for Invasive Species Research.</title>
        <authorList>
            <person name="McCartney M.A."/>
            <person name="Auch B."/>
            <person name="Kono T."/>
            <person name="Mallez S."/>
            <person name="Zhang Y."/>
            <person name="Obille A."/>
            <person name="Becker A."/>
            <person name="Abrahante J.E."/>
            <person name="Garbe J."/>
            <person name="Badalamenti J.P."/>
            <person name="Herman A."/>
            <person name="Mangelson H."/>
            <person name="Liachko I."/>
            <person name="Sullivan S."/>
            <person name="Sone E.D."/>
            <person name="Koren S."/>
            <person name="Silverstein K.A.T."/>
            <person name="Beckman K.B."/>
            <person name="Gohl D.M."/>
        </authorList>
    </citation>
    <scope>NUCLEOTIDE SEQUENCE</scope>
    <source>
        <strain evidence="1">Duluth1</strain>
        <tissue evidence="1">Whole animal</tissue>
    </source>
</reference>
<proteinExistence type="predicted"/>
<keyword evidence="2" id="KW-1185">Reference proteome</keyword>
<protein>
    <submittedName>
        <fullName evidence="1">Uncharacterized protein</fullName>
    </submittedName>
</protein>
<reference evidence="1" key="2">
    <citation type="submission" date="2020-11" db="EMBL/GenBank/DDBJ databases">
        <authorList>
            <person name="McCartney M.A."/>
            <person name="Auch B."/>
            <person name="Kono T."/>
            <person name="Mallez S."/>
            <person name="Becker A."/>
            <person name="Gohl D.M."/>
            <person name="Silverstein K.A.T."/>
            <person name="Koren S."/>
            <person name="Bechman K.B."/>
            <person name="Herman A."/>
            <person name="Abrahante J.E."/>
            <person name="Garbe J."/>
        </authorList>
    </citation>
    <scope>NUCLEOTIDE SEQUENCE</scope>
    <source>
        <strain evidence="1">Duluth1</strain>
        <tissue evidence="1">Whole animal</tissue>
    </source>
</reference>
<dbReference type="AlphaFoldDB" id="A0A9D4I357"/>
<gene>
    <name evidence="1" type="ORF">DPMN_048712</name>
</gene>
<dbReference type="EMBL" id="JAIWYP010000011">
    <property type="protein sequence ID" value="KAH3741982.1"/>
    <property type="molecule type" value="Genomic_DNA"/>
</dbReference>
<dbReference type="Proteomes" id="UP000828390">
    <property type="component" value="Unassembled WGS sequence"/>
</dbReference>
<sequence>MALIVLIVFEGIPSARRLDSSTRQLHLHNGTYRPRGYRGNRVGSSDTRHGMAITLLGIHLQAYTSSHTITC</sequence>